<feature type="compositionally biased region" description="Basic and acidic residues" evidence="10">
    <location>
        <begin position="29"/>
        <end position="42"/>
    </location>
</feature>
<evidence type="ECO:0000313" key="13">
    <source>
        <dbReference type="EMBL" id="KAJ4393030.1"/>
    </source>
</evidence>
<dbReference type="GO" id="GO:0046873">
    <property type="term" value="F:metal ion transmembrane transporter activity"/>
    <property type="evidence" value="ECO:0007669"/>
    <property type="project" value="InterPro"/>
</dbReference>
<comment type="similarity">
    <text evidence="4">Belongs to the putative lipase ROG1 family.</text>
</comment>
<keyword evidence="9 11" id="KW-0472">Membrane</keyword>
<proteinExistence type="inferred from homology"/>
<feature type="domain" description="DUF676" evidence="12">
    <location>
        <begin position="207"/>
        <end position="293"/>
    </location>
</feature>
<dbReference type="Pfam" id="PF01544">
    <property type="entry name" value="CorA"/>
    <property type="match status" value="1"/>
</dbReference>
<evidence type="ECO:0000256" key="7">
    <source>
        <dbReference type="ARBA" id="ARBA00022989"/>
    </source>
</evidence>
<dbReference type="SUPFAM" id="SSF144083">
    <property type="entry name" value="Magnesium transport protein CorA, transmembrane region"/>
    <property type="match status" value="1"/>
</dbReference>
<feature type="transmembrane region" description="Helical" evidence="11">
    <location>
        <begin position="1136"/>
        <end position="1158"/>
    </location>
</feature>
<dbReference type="Gene3D" id="3.40.50.1820">
    <property type="entry name" value="alpha/beta hydrolase"/>
    <property type="match status" value="1"/>
</dbReference>
<accession>A0A9W8YUE8</accession>
<dbReference type="OrthoDB" id="361039at2759"/>
<feature type="region of interest" description="Disordered" evidence="10">
    <location>
        <begin position="1232"/>
        <end position="1253"/>
    </location>
</feature>
<dbReference type="InterPro" id="IPR052374">
    <property type="entry name" value="SERAC1"/>
</dbReference>
<feature type="compositionally biased region" description="Polar residues" evidence="10">
    <location>
        <begin position="477"/>
        <end position="494"/>
    </location>
</feature>
<name>A0A9W8YUE8_9PEZI</name>
<evidence type="ECO:0000256" key="9">
    <source>
        <dbReference type="ARBA" id="ARBA00023136"/>
    </source>
</evidence>
<sequence length="1415" mass="158561">MEGSTSSSAPISDLPVDVAIADALDDSRLAEVLDDSPERIHSDPLPSQPTFPDHARAEGTPQSTAGLVEAKDVPLSPGPAYESPSNRTSISHWDPEPGFAHINGDIGGSGYNETRVDVIAIPCPGADPVETWTRDPLPHGYFGNPLDNELTAHPTLKELAGDAVLSPGIGHDFTKAAHLWVKQGIRRYASTARVLLYRHRELSDRTNLDSLARDLLDNVMLTRDRRQKSRPLFFIAHSIGGLVVKKALLIASQDEKYRNDILYNCHGVSFFATPHRGSSYMSMYNLSESIQLLLHLQRPLPRSLAYSLRVGSKSLLDMHEAFTNIANEMRIWSFYETIDSRLSGSGHGHTTEVEFSAPLVSIKSALVGVRHELIYSSLESDHAHCASFGISNPRTLGVYLQDLAAAVVKAEGLSHAEHHPLKLKDKVKVEMIGFYDDPDAGVESDIRLYIKKSHLSEFLQKGPEQCLEERLRRVPQRPSSGHPQASSNHPSHSSGGFIDNVQRFLRSVSRSPEREPRPVSPGFVFTPPSAAEDNTAGAVPGRRLHSLTIPVAPSRGAQRPSSSGSDGTATTVSEPTGHNLTKEVPVRSGRREQDVRLKSDAGQMGLGITSTNRSHRSSVASAIHDFTAGFSRPNPKKRKFIWIHTPFTNPVWVKQDIFDKLSETHNQDFSKLINNENWVSRHVQGRHSRSQPSFIKPAFNYISGDSIPSPRPAHSSPPLTRSTTSPTYLSLYFPYLHFETYRHIIRRRGLITRRLAHGRARPVPADIAALDSLELRMLWEYIGHDPPLNSRRTLDQFGYPSLKDTDARDDDQMLYKLTKEDKMRSPPPPVMVPGGAAKIEREYSFGTRLLHEMIEREKEHVAAEEEYGESEIELRDGNLLMVDQLWLWAIDTTTLTTFFPKRESRPSEGAMFQQADLRNSIYNELNGDLTGRCENALDLAAFVALHAVTVLLDRSSHPNLEVFRIFEEAIGMLTERMTSNLKNFRMQTFKDVEADSDDEPEDNTAASIKKRHKREIERAERENRENTSALLELRDMEDELKTLQRLFDTQETLIKRMAEVYSGEALRDITVHGQGYLREALSRLLEYKSQTTEMLERVGATRGDYEKLLEMAQRQAQVDDVRWSRLQTELASSQNLSVMIFTIFTVIFLPLSFFTSLFGMNTFDWAGDPASAYPTLDFIGEVSLPASVALILVTLIAAFSPRVQVAAKSAWRRIRRAAGWVRGQVRRLEPAASRRVKERRRAEKDREEKADRERRRKERGYDFWATVRRQRTLGSYEIPEVNRVLVRAGTGFESAASGGRGAPDKWTKGATNDVAVIKLDTQYGMMTVEYVYLTTAATIKKLKLRHMGWIGRGGGDRGTQGKVLALLGRHVDDEYTVRVTASGNERAAFDVMLTRTMRGAGVFKMLETYAGGVGR</sequence>
<evidence type="ECO:0000256" key="8">
    <source>
        <dbReference type="ARBA" id="ARBA00023128"/>
    </source>
</evidence>
<evidence type="ECO:0000256" key="10">
    <source>
        <dbReference type="SAM" id="MobiDB-lite"/>
    </source>
</evidence>
<feature type="region of interest" description="Disordered" evidence="10">
    <location>
        <begin position="29"/>
        <end position="88"/>
    </location>
</feature>
<dbReference type="GO" id="GO:0005783">
    <property type="term" value="C:endoplasmic reticulum"/>
    <property type="evidence" value="ECO:0007669"/>
    <property type="project" value="UniProtKB-SubCell"/>
</dbReference>
<evidence type="ECO:0000256" key="3">
    <source>
        <dbReference type="ARBA" id="ARBA00004240"/>
    </source>
</evidence>
<protein>
    <recommendedName>
        <fullName evidence="12">DUF676 domain-containing protein</fullName>
    </recommendedName>
</protein>
<gene>
    <name evidence="13" type="ORF">N0V93_002236</name>
</gene>
<evidence type="ECO:0000256" key="4">
    <source>
        <dbReference type="ARBA" id="ARBA00007920"/>
    </source>
</evidence>
<feature type="region of interest" description="Disordered" evidence="10">
    <location>
        <begin position="993"/>
        <end position="1023"/>
    </location>
</feature>
<dbReference type="InterPro" id="IPR045863">
    <property type="entry name" value="CorA_TM1_TM2"/>
</dbReference>
<dbReference type="EMBL" id="JAPEVB010000002">
    <property type="protein sequence ID" value="KAJ4393030.1"/>
    <property type="molecule type" value="Genomic_DNA"/>
</dbReference>
<feature type="compositionally biased region" description="Basic and acidic residues" evidence="10">
    <location>
        <begin position="1240"/>
        <end position="1253"/>
    </location>
</feature>
<dbReference type="Pfam" id="PF05057">
    <property type="entry name" value="DUF676"/>
    <property type="match status" value="1"/>
</dbReference>
<keyword evidence="14" id="KW-1185">Reference proteome</keyword>
<keyword evidence="7 11" id="KW-1133">Transmembrane helix</keyword>
<feature type="region of interest" description="Disordered" evidence="10">
    <location>
        <begin position="470"/>
        <end position="613"/>
    </location>
</feature>
<dbReference type="InterPro" id="IPR007751">
    <property type="entry name" value="DUF676_lipase-like"/>
</dbReference>
<dbReference type="Proteomes" id="UP001140453">
    <property type="component" value="Unassembled WGS sequence"/>
</dbReference>
<dbReference type="GO" id="GO:0016020">
    <property type="term" value="C:membrane"/>
    <property type="evidence" value="ECO:0007669"/>
    <property type="project" value="UniProtKB-SubCell"/>
</dbReference>
<dbReference type="SUPFAM" id="SSF53474">
    <property type="entry name" value="alpha/beta-Hydrolases"/>
    <property type="match status" value="1"/>
</dbReference>
<comment type="caution">
    <text evidence="13">The sequence shown here is derived from an EMBL/GenBank/DDBJ whole genome shotgun (WGS) entry which is preliminary data.</text>
</comment>
<evidence type="ECO:0000256" key="2">
    <source>
        <dbReference type="ARBA" id="ARBA00004173"/>
    </source>
</evidence>
<dbReference type="PANTHER" id="PTHR48182">
    <property type="entry name" value="PROTEIN SERAC1"/>
    <property type="match status" value="1"/>
</dbReference>
<evidence type="ECO:0000256" key="5">
    <source>
        <dbReference type="ARBA" id="ARBA00022692"/>
    </source>
</evidence>
<evidence type="ECO:0000256" key="1">
    <source>
        <dbReference type="ARBA" id="ARBA00004141"/>
    </source>
</evidence>
<evidence type="ECO:0000256" key="11">
    <source>
        <dbReference type="SAM" id="Phobius"/>
    </source>
</evidence>
<feature type="compositionally biased region" description="Basic and acidic residues" evidence="10">
    <location>
        <begin position="580"/>
        <end position="599"/>
    </location>
</feature>
<feature type="compositionally biased region" description="Polar residues" evidence="10">
    <location>
        <begin position="559"/>
        <end position="579"/>
    </location>
</feature>
<feature type="transmembrane region" description="Helical" evidence="11">
    <location>
        <begin position="1178"/>
        <end position="1199"/>
    </location>
</feature>
<dbReference type="InterPro" id="IPR029058">
    <property type="entry name" value="AB_hydrolase_fold"/>
</dbReference>
<evidence type="ECO:0000256" key="6">
    <source>
        <dbReference type="ARBA" id="ARBA00022824"/>
    </source>
</evidence>
<evidence type="ECO:0000259" key="12">
    <source>
        <dbReference type="Pfam" id="PF05057"/>
    </source>
</evidence>
<dbReference type="InterPro" id="IPR002523">
    <property type="entry name" value="MgTranspt_CorA/ZnTranspt_ZntB"/>
</dbReference>
<dbReference type="PANTHER" id="PTHR48182:SF2">
    <property type="entry name" value="PROTEIN SERAC1"/>
    <property type="match status" value="1"/>
</dbReference>
<keyword evidence="6" id="KW-0256">Endoplasmic reticulum</keyword>
<keyword evidence="8" id="KW-0496">Mitochondrion</keyword>
<comment type="subcellular location">
    <subcellularLocation>
        <location evidence="3">Endoplasmic reticulum</location>
    </subcellularLocation>
    <subcellularLocation>
        <location evidence="1">Membrane</location>
        <topology evidence="1">Multi-pass membrane protein</topology>
    </subcellularLocation>
    <subcellularLocation>
        <location evidence="2">Mitochondrion</location>
    </subcellularLocation>
</comment>
<organism evidence="13 14">
    <name type="scientific">Gnomoniopsis smithogilvyi</name>
    <dbReference type="NCBI Taxonomy" id="1191159"/>
    <lineage>
        <taxon>Eukaryota</taxon>
        <taxon>Fungi</taxon>
        <taxon>Dikarya</taxon>
        <taxon>Ascomycota</taxon>
        <taxon>Pezizomycotina</taxon>
        <taxon>Sordariomycetes</taxon>
        <taxon>Sordariomycetidae</taxon>
        <taxon>Diaporthales</taxon>
        <taxon>Gnomoniaceae</taxon>
        <taxon>Gnomoniopsis</taxon>
    </lineage>
</organism>
<keyword evidence="5 11" id="KW-0812">Transmembrane</keyword>
<feature type="compositionally biased region" description="Basic and acidic residues" evidence="10">
    <location>
        <begin position="1014"/>
        <end position="1023"/>
    </location>
</feature>
<dbReference type="Gene3D" id="1.20.58.340">
    <property type="entry name" value="Magnesium transport protein CorA, transmembrane region"/>
    <property type="match status" value="1"/>
</dbReference>
<dbReference type="GO" id="GO:0005739">
    <property type="term" value="C:mitochondrion"/>
    <property type="evidence" value="ECO:0007669"/>
    <property type="project" value="UniProtKB-SubCell"/>
</dbReference>
<evidence type="ECO:0000313" key="14">
    <source>
        <dbReference type="Proteomes" id="UP001140453"/>
    </source>
</evidence>
<reference evidence="13" key="1">
    <citation type="submission" date="2022-10" db="EMBL/GenBank/DDBJ databases">
        <title>Tapping the CABI collections for fungal endophytes: first genome assemblies for Collariella, Neodidymelliopsis, Ascochyta clinopodiicola, Didymella pomorum, Didymosphaeria variabile, Neocosmospora piperis and Neocucurbitaria cava.</title>
        <authorList>
            <person name="Hill R."/>
        </authorList>
    </citation>
    <scope>NUCLEOTIDE SEQUENCE</scope>
    <source>
        <strain evidence="13">IMI 355082</strain>
    </source>
</reference>